<accession>J9H342</accession>
<name>J9H342_9ZZZZ</name>
<keyword evidence="2" id="KW-1133">Transmembrane helix</keyword>
<organism evidence="3">
    <name type="scientific">gut metagenome</name>
    <dbReference type="NCBI Taxonomy" id="749906"/>
    <lineage>
        <taxon>unclassified sequences</taxon>
        <taxon>metagenomes</taxon>
        <taxon>organismal metagenomes</taxon>
    </lineage>
</organism>
<keyword evidence="2" id="KW-0472">Membrane</keyword>
<sequence>MAHPTLIQNVENGASGLMKLYAQLHQPDSTAKYAHIYAATNDCANRIHSAQEIIRMERLYDYTAAQQQVITKSDKIAALWKVLFLTVIVCLTFLGSLVWLTRMIRRRTRIQQQAMQAQQAKYERTVAEIEETAPTLQIDYLRILQNCRQAEAELLRLREQTNVDRQQQEALVQIKEKEISELRKSLTTYEAHFNVAEWSQKSPLASHTFIAMLHQLAQEGRAVNTQDFNDLTQVFKNCLPDFYTKTEAFADCLTSQELFVLFLTRLDFSPFEITNLLGLSKQRISNIAVT</sequence>
<feature type="transmembrane region" description="Helical" evidence="2">
    <location>
        <begin position="78"/>
        <end position="100"/>
    </location>
</feature>
<feature type="coiled-coil region" evidence="1">
    <location>
        <begin position="112"/>
        <end position="185"/>
    </location>
</feature>
<evidence type="ECO:0000313" key="3">
    <source>
        <dbReference type="EMBL" id="EJX10358.1"/>
    </source>
</evidence>
<keyword evidence="1" id="KW-0175">Coiled coil</keyword>
<evidence type="ECO:0000256" key="1">
    <source>
        <dbReference type="SAM" id="Coils"/>
    </source>
</evidence>
<proteinExistence type="predicted"/>
<gene>
    <name evidence="3" type="ORF">EVA_01429</name>
</gene>
<keyword evidence="2" id="KW-0812">Transmembrane</keyword>
<comment type="caution">
    <text evidence="3">The sequence shown here is derived from an EMBL/GenBank/DDBJ whole genome shotgun (WGS) entry which is preliminary data.</text>
</comment>
<reference evidence="3" key="1">
    <citation type="journal article" date="2012" name="PLoS ONE">
        <title>Gene sets for utilization of primary and secondary nutrition supplies in the distal gut of endangered iberian lynx.</title>
        <authorList>
            <person name="Alcaide M."/>
            <person name="Messina E."/>
            <person name="Richter M."/>
            <person name="Bargiela R."/>
            <person name="Peplies J."/>
            <person name="Huws S.A."/>
            <person name="Newbold C.J."/>
            <person name="Golyshin P.N."/>
            <person name="Simon M.A."/>
            <person name="Lopez G."/>
            <person name="Yakimov M.M."/>
            <person name="Ferrer M."/>
        </authorList>
    </citation>
    <scope>NUCLEOTIDE SEQUENCE</scope>
</reference>
<dbReference type="AlphaFoldDB" id="J9H342"/>
<dbReference type="EMBL" id="AMCI01000201">
    <property type="protein sequence ID" value="EJX10358.1"/>
    <property type="molecule type" value="Genomic_DNA"/>
</dbReference>
<protein>
    <submittedName>
        <fullName evidence="3">Uncharacterized protein</fullName>
    </submittedName>
</protein>
<evidence type="ECO:0000256" key="2">
    <source>
        <dbReference type="SAM" id="Phobius"/>
    </source>
</evidence>